<dbReference type="InterPro" id="IPR029069">
    <property type="entry name" value="HotDog_dom_sf"/>
</dbReference>
<dbReference type="VEuPathDB" id="FungiDB:ASPWEDRAFT_730388"/>
<proteinExistence type="predicted"/>
<organism evidence="2 3">
    <name type="scientific">Aspergillus wentii DTO 134E9</name>
    <dbReference type="NCBI Taxonomy" id="1073089"/>
    <lineage>
        <taxon>Eukaryota</taxon>
        <taxon>Fungi</taxon>
        <taxon>Dikarya</taxon>
        <taxon>Ascomycota</taxon>
        <taxon>Pezizomycotina</taxon>
        <taxon>Eurotiomycetes</taxon>
        <taxon>Eurotiomycetidae</taxon>
        <taxon>Eurotiales</taxon>
        <taxon>Aspergillaceae</taxon>
        <taxon>Aspergillus</taxon>
        <taxon>Aspergillus subgen. Cremei</taxon>
    </lineage>
</organism>
<evidence type="ECO:0000256" key="1">
    <source>
        <dbReference type="SAM" id="MobiDB-lite"/>
    </source>
</evidence>
<dbReference type="OrthoDB" id="5538558at2759"/>
<dbReference type="RefSeq" id="XP_040693786.1">
    <property type="nucleotide sequence ID" value="XM_040839270.1"/>
</dbReference>
<evidence type="ECO:0000313" key="3">
    <source>
        <dbReference type="Proteomes" id="UP000184383"/>
    </source>
</evidence>
<dbReference type="Proteomes" id="UP000184383">
    <property type="component" value="Unassembled WGS sequence"/>
</dbReference>
<dbReference type="Pfam" id="PF13279">
    <property type="entry name" value="4HBT_2"/>
    <property type="match status" value="1"/>
</dbReference>
<dbReference type="AlphaFoldDB" id="A0A1L9RYR7"/>
<dbReference type="Gene3D" id="3.10.129.10">
    <property type="entry name" value="Hotdog Thioesterase"/>
    <property type="match status" value="1"/>
</dbReference>
<reference evidence="3" key="1">
    <citation type="journal article" date="2017" name="Genome Biol.">
        <title>Comparative genomics reveals high biological diversity and specific adaptations in the industrially and medically important fungal genus Aspergillus.</title>
        <authorList>
            <person name="de Vries R.P."/>
            <person name="Riley R."/>
            <person name="Wiebenga A."/>
            <person name="Aguilar-Osorio G."/>
            <person name="Amillis S."/>
            <person name="Uchima C.A."/>
            <person name="Anderluh G."/>
            <person name="Asadollahi M."/>
            <person name="Askin M."/>
            <person name="Barry K."/>
            <person name="Battaglia E."/>
            <person name="Bayram O."/>
            <person name="Benocci T."/>
            <person name="Braus-Stromeyer S.A."/>
            <person name="Caldana C."/>
            <person name="Canovas D."/>
            <person name="Cerqueira G.C."/>
            <person name="Chen F."/>
            <person name="Chen W."/>
            <person name="Choi C."/>
            <person name="Clum A."/>
            <person name="Dos Santos R.A."/>
            <person name="Damasio A.R."/>
            <person name="Diallinas G."/>
            <person name="Emri T."/>
            <person name="Fekete E."/>
            <person name="Flipphi M."/>
            <person name="Freyberg S."/>
            <person name="Gallo A."/>
            <person name="Gournas C."/>
            <person name="Habgood R."/>
            <person name="Hainaut M."/>
            <person name="Harispe M.L."/>
            <person name="Henrissat B."/>
            <person name="Hilden K.S."/>
            <person name="Hope R."/>
            <person name="Hossain A."/>
            <person name="Karabika E."/>
            <person name="Karaffa L."/>
            <person name="Karanyi Z."/>
            <person name="Krasevec N."/>
            <person name="Kuo A."/>
            <person name="Kusch H."/>
            <person name="LaButti K."/>
            <person name="Lagendijk E.L."/>
            <person name="Lapidus A."/>
            <person name="Levasseur A."/>
            <person name="Lindquist E."/>
            <person name="Lipzen A."/>
            <person name="Logrieco A.F."/>
            <person name="MacCabe A."/>
            <person name="Maekelae M.R."/>
            <person name="Malavazi I."/>
            <person name="Melin P."/>
            <person name="Meyer V."/>
            <person name="Mielnichuk N."/>
            <person name="Miskei M."/>
            <person name="Molnar A.P."/>
            <person name="Mule G."/>
            <person name="Ngan C.Y."/>
            <person name="Orejas M."/>
            <person name="Orosz E."/>
            <person name="Ouedraogo J.P."/>
            <person name="Overkamp K.M."/>
            <person name="Park H.-S."/>
            <person name="Perrone G."/>
            <person name="Piumi F."/>
            <person name="Punt P.J."/>
            <person name="Ram A.F."/>
            <person name="Ramon A."/>
            <person name="Rauscher S."/>
            <person name="Record E."/>
            <person name="Riano-Pachon D.M."/>
            <person name="Robert V."/>
            <person name="Roehrig J."/>
            <person name="Ruller R."/>
            <person name="Salamov A."/>
            <person name="Salih N.S."/>
            <person name="Samson R.A."/>
            <person name="Sandor E."/>
            <person name="Sanguinetti M."/>
            <person name="Schuetze T."/>
            <person name="Sepcic K."/>
            <person name="Shelest E."/>
            <person name="Sherlock G."/>
            <person name="Sophianopoulou V."/>
            <person name="Squina F.M."/>
            <person name="Sun H."/>
            <person name="Susca A."/>
            <person name="Todd R.B."/>
            <person name="Tsang A."/>
            <person name="Unkles S.E."/>
            <person name="van de Wiele N."/>
            <person name="van Rossen-Uffink D."/>
            <person name="Oliveira J.V."/>
            <person name="Vesth T.C."/>
            <person name="Visser J."/>
            <person name="Yu J.-H."/>
            <person name="Zhou M."/>
            <person name="Andersen M.R."/>
            <person name="Archer D.B."/>
            <person name="Baker S.E."/>
            <person name="Benoit I."/>
            <person name="Brakhage A.A."/>
            <person name="Braus G.H."/>
            <person name="Fischer R."/>
            <person name="Frisvad J.C."/>
            <person name="Goldman G.H."/>
            <person name="Houbraken J."/>
            <person name="Oakley B."/>
            <person name="Pocsi I."/>
            <person name="Scazzocchio C."/>
            <person name="Seiboth B."/>
            <person name="vanKuyk P.A."/>
            <person name="Wortman J."/>
            <person name="Dyer P.S."/>
            <person name="Grigoriev I.V."/>
        </authorList>
    </citation>
    <scope>NUCLEOTIDE SEQUENCE [LARGE SCALE GENOMIC DNA]</scope>
    <source>
        <strain evidence="3">DTO 134E9</strain>
    </source>
</reference>
<evidence type="ECO:0000313" key="2">
    <source>
        <dbReference type="EMBL" id="OJJ40110.1"/>
    </source>
</evidence>
<dbReference type="SUPFAM" id="SSF54637">
    <property type="entry name" value="Thioesterase/thiol ester dehydrase-isomerase"/>
    <property type="match status" value="1"/>
</dbReference>
<feature type="region of interest" description="Disordered" evidence="1">
    <location>
        <begin position="1"/>
        <end position="25"/>
    </location>
</feature>
<dbReference type="EMBL" id="KV878209">
    <property type="protein sequence ID" value="OJJ40110.1"/>
    <property type="molecule type" value="Genomic_DNA"/>
</dbReference>
<gene>
    <name evidence="2" type="ORF">ASPWEDRAFT_730388</name>
</gene>
<name>A0A1L9RYR7_ASPWE</name>
<dbReference type="GeneID" id="63755118"/>
<protein>
    <recommendedName>
        <fullName evidence="4">Thioesterase domain-containing protein</fullName>
    </recommendedName>
</protein>
<keyword evidence="3" id="KW-1185">Reference proteome</keyword>
<accession>A0A1L9RYR7</accession>
<evidence type="ECO:0008006" key="4">
    <source>
        <dbReference type="Google" id="ProtNLM"/>
    </source>
</evidence>
<sequence>MRPFKSALEASSYQHPASNGPWAQRRDETISKMLEQGLEYPTLAEHPIAWAEDQDPFGHVMTQTYPHINAKCFLRLLESFEEQLKDRFPDFMKARGIGIMSNRLVLSMKRVVKYPDLLITGVRLVEVRPDRIFFENELWSAQTKEMVAGFQMVAVFFNHHTGKKANLLEEGGVWADLHASLLRRSAESNRTLGIWQEKQKRQNNGKL</sequence>